<dbReference type="OrthoDB" id="8965680at2"/>
<accession>A0A4P7L6X4</accession>
<proteinExistence type="predicted"/>
<organism evidence="2 3">
    <name type="scientific">Cupriavidus oxalaticus</name>
    <dbReference type="NCBI Taxonomy" id="96344"/>
    <lineage>
        <taxon>Bacteria</taxon>
        <taxon>Pseudomonadati</taxon>
        <taxon>Pseudomonadota</taxon>
        <taxon>Betaproteobacteria</taxon>
        <taxon>Burkholderiales</taxon>
        <taxon>Burkholderiaceae</taxon>
        <taxon>Cupriavidus</taxon>
    </lineage>
</organism>
<sequence>MIHPDTGPTFRGLPLTAEQDSEVRHYQNRKTRLGKPWDTPELRGMLEDMLLPPKTEDGGQEDVLLGPFAAAERAASFVDEAMEPIAAYEDWNAAMEIEGMKGEAR</sequence>
<evidence type="ECO:0000313" key="2">
    <source>
        <dbReference type="EMBL" id="QBY50965.1"/>
    </source>
</evidence>
<protein>
    <submittedName>
        <fullName evidence="2">Uncharacterized protein</fullName>
    </submittedName>
</protein>
<evidence type="ECO:0000313" key="3">
    <source>
        <dbReference type="Proteomes" id="UP000295294"/>
    </source>
</evidence>
<reference evidence="2 3" key="1">
    <citation type="submission" date="2019-03" db="EMBL/GenBank/DDBJ databases">
        <title>Efficiently degradation of phenoxyalkanoic acid herbicides by Cupriavidus oxalaticus strain X32.</title>
        <authorList>
            <person name="Sheng X."/>
        </authorList>
    </citation>
    <scope>NUCLEOTIDE SEQUENCE [LARGE SCALE GENOMIC DNA]</scope>
    <source>
        <strain evidence="2 3">X32</strain>
    </source>
</reference>
<name>A0A4P7L6X4_9BURK</name>
<dbReference type="AlphaFoldDB" id="A0A4P7L6X4"/>
<feature type="region of interest" description="Disordered" evidence="1">
    <location>
        <begin position="1"/>
        <end position="39"/>
    </location>
</feature>
<dbReference type="EMBL" id="CP038634">
    <property type="protein sequence ID" value="QBY50965.1"/>
    <property type="molecule type" value="Genomic_DNA"/>
</dbReference>
<evidence type="ECO:0000256" key="1">
    <source>
        <dbReference type="SAM" id="MobiDB-lite"/>
    </source>
</evidence>
<dbReference type="KEGG" id="cox:E0W60_07340"/>
<dbReference type="RefSeq" id="WP_135703503.1">
    <property type="nucleotide sequence ID" value="NZ_CP038634.1"/>
</dbReference>
<gene>
    <name evidence="2" type="ORF">E0W60_07340</name>
</gene>
<dbReference type="Proteomes" id="UP000295294">
    <property type="component" value="Chromosome 1"/>
</dbReference>